<feature type="transmembrane region" description="Helical" evidence="9">
    <location>
        <begin position="51"/>
        <end position="68"/>
    </location>
</feature>
<evidence type="ECO:0000313" key="12">
    <source>
        <dbReference type="Proteomes" id="UP000198318"/>
    </source>
</evidence>
<dbReference type="EMBL" id="FZOR01000008">
    <property type="protein sequence ID" value="SNS71172.1"/>
    <property type="molecule type" value="Genomic_DNA"/>
</dbReference>
<sequence>MVATIAPMARRHRLAVFGGLLLAGLMSSLDATVLGTALPAIVGDLGGLDRIAWVSTAYVLATSVTVPLSGRLGDLFGRRAVLLTGLLGFLAGSAACGAAPTMTWLIAFRAVQGAAAGCLMSSMFALTGDLFEPRERAKYQGYSAVVFAVSSIAGPLLGGFLTDHASWRWVFYVNLPLGLAATATTVLFLRLPRPGGRPRVDYPGIVLLGAAVTCFTLFTSWAGTRYTWDSPAVLAPAAGSAALFAAWVLAERRAAEPIVPPRLFRDRSFAVASAVAAVGGATGFGLATYLPMFFQVVGGVDATRSGLLLLPMMGALLAASVAAGRYIHRTGRYHRLPAASMAVSGAGIALLATMDTGTGVATAGCYMAVLGFGAGLSQQVVMLIAQNAAPRRDLGAASSGVFAARMLGTAAGMAVFGAIVANRFAEEVVRRAPDGRVPAFADAVRPEVLAALPAPVRGAVAAAFADAFSTVFLAALPVVAVGLAAALALRHVPLAPRGPRPAGDEEPGAGERGGER</sequence>
<dbReference type="InterPro" id="IPR011701">
    <property type="entry name" value="MFS"/>
</dbReference>
<evidence type="ECO:0000256" key="7">
    <source>
        <dbReference type="ARBA" id="ARBA00023136"/>
    </source>
</evidence>
<dbReference type="GO" id="GO:0005886">
    <property type="term" value="C:plasma membrane"/>
    <property type="evidence" value="ECO:0007669"/>
    <property type="project" value="UniProtKB-SubCell"/>
</dbReference>
<dbReference type="InterPro" id="IPR036259">
    <property type="entry name" value="MFS_trans_sf"/>
</dbReference>
<dbReference type="Proteomes" id="UP000198318">
    <property type="component" value="Unassembled WGS sequence"/>
</dbReference>
<evidence type="ECO:0000256" key="4">
    <source>
        <dbReference type="ARBA" id="ARBA00022475"/>
    </source>
</evidence>
<dbReference type="CDD" id="cd17502">
    <property type="entry name" value="MFS_Azr1_MDR_like"/>
    <property type="match status" value="1"/>
</dbReference>
<feature type="transmembrane region" description="Helical" evidence="9">
    <location>
        <begin position="201"/>
        <end position="221"/>
    </location>
</feature>
<dbReference type="PANTHER" id="PTHR23501">
    <property type="entry name" value="MAJOR FACILITATOR SUPERFAMILY"/>
    <property type="match status" value="1"/>
</dbReference>
<dbReference type="OrthoDB" id="4082704at2"/>
<gene>
    <name evidence="11" type="ORF">SAMN05443665_100864</name>
</gene>
<feature type="transmembrane region" description="Helical" evidence="9">
    <location>
        <begin position="139"/>
        <end position="157"/>
    </location>
</feature>
<dbReference type="SUPFAM" id="SSF103473">
    <property type="entry name" value="MFS general substrate transporter"/>
    <property type="match status" value="1"/>
</dbReference>
<name>A0A239GQS6_9ACTN</name>
<evidence type="ECO:0000256" key="5">
    <source>
        <dbReference type="ARBA" id="ARBA00022692"/>
    </source>
</evidence>
<evidence type="ECO:0000256" key="1">
    <source>
        <dbReference type="ARBA" id="ARBA00004651"/>
    </source>
</evidence>
<dbReference type="InterPro" id="IPR020846">
    <property type="entry name" value="MFS_dom"/>
</dbReference>
<dbReference type="InterPro" id="IPR004638">
    <property type="entry name" value="EmrB-like"/>
</dbReference>
<dbReference type="PRINTS" id="PR01036">
    <property type="entry name" value="TCRTETB"/>
</dbReference>
<dbReference type="PROSITE" id="PS50850">
    <property type="entry name" value="MFS"/>
    <property type="match status" value="1"/>
</dbReference>
<comment type="similarity">
    <text evidence="2">Belongs to the major facilitator superfamily. TCR/Tet family.</text>
</comment>
<dbReference type="RefSeq" id="WP_089325871.1">
    <property type="nucleotide sequence ID" value="NZ_FZOR01000008.1"/>
</dbReference>
<evidence type="ECO:0000313" key="11">
    <source>
        <dbReference type="EMBL" id="SNS71172.1"/>
    </source>
</evidence>
<dbReference type="GO" id="GO:0022857">
    <property type="term" value="F:transmembrane transporter activity"/>
    <property type="evidence" value="ECO:0007669"/>
    <property type="project" value="InterPro"/>
</dbReference>
<keyword evidence="7 9" id="KW-0472">Membrane</keyword>
<protein>
    <submittedName>
        <fullName evidence="11">Drug resistance transporter, EmrB/QacA subfamily</fullName>
    </submittedName>
</protein>
<proteinExistence type="inferred from homology"/>
<feature type="transmembrane region" description="Helical" evidence="9">
    <location>
        <begin position="467"/>
        <end position="489"/>
    </location>
</feature>
<evidence type="ECO:0000256" key="3">
    <source>
        <dbReference type="ARBA" id="ARBA00022448"/>
    </source>
</evidence>
<feature type="transmembrane region" description="Helical" evidence="9">
    <location>
        <begin position="106"/>
        <end position="127"/>
    </location>
</feature>
<evidence type="ECO:0000256" key="2">
    <source>
        <dbReference type="ARBA" id="ARBA00007520"/>
    </source>
</evidence>
<feature type="region of interest" description="Disordered" evidence="8">
    <location>
        <begin position="495"/>
        <end position="516"/>
    </location>
</feature>
<evidence type="ECO:0000256" key="8">
    <source>
        <dbReference type="SAM" id="MobiDB-lite"/>
    </source>
</evidence>
<dbReference type="Pfam" id="PF07690">
    <property type="entry name" value="MFS_1"/>
    <property type="match status" value="1"/>
</dbReference>
<evidence type="ECO:0000259" key="10">
    <source>
        <dbReference type="PROSITE" id="PS50850"/>
    </source>
</evidence>
<feature type="transmembrane region" description="Helical" evidence="9">
    <location>
        <begin position="169"/>
        <end position="189"/>
    </location>
</feature>
<dbReference type="FunFam" id="1.20.1720.10:FF:000004">
    <property type="entry name" value="EmrB/QacA family drug resistance transporter"/>
    <property type="match status" value="1"/>
</dbReference>
<feature type="transmembrane region" description="Helical" evidence="9">
    <location>
        <begin position="80"/>
        <end position="100"/>
    </location>
</feature>
<evidence type="ECO:0000256" key="6">
    <source>
        <dbReference type="ARBA" id="ARBA00022989"/>
    </source>
</evidence>
<comment type="subcellular location">
    <subcellularLocation>
        <location evidence="1">Cell membrane</location>
        <topology evidence="1">Multi-pass membrane protein</topology>
    </subcellularLocation>
</comment>
<evidence type="ECO:0000256" key="9">
    <source>
        <dbReference type="SAM" id="Phobius"/>
    </source>
</evidence>
<dbReference type="Gene3D" id="1.20.1250.20">
    <property type="entry name" value="MFS general substrate transporter like domains"/>
    <property type="match status" value="1"/>
</dbReference>
<feature type="transmembrane region" description="Helical" evidence="9">
    <location>
        <begin position="233"/>
        <end position="250"/>
    </location>
</feature>
<feature type="transmembrane region" description="Helical" evidence="9">
    <location>
        <begin position="406"/>
        <end position="425"/>
    </location>
</feature>
<dbReference type="PANTHER" id="PTHR23501:SF197">
    <property type="entry name" value="COMD"/>
    <property type="match status" value="1"/>
</dbReference>
<keyword evidence="5 9" id="KW-0812">Transmembrane</keyword>
<keyword evidence="6 9" id="KW-1133">Transmembrane helix</keyword>
<feature type="domain" description="Major facilitator superfamily (MFS) profile" evidence="10">
    <location>
        <begin position="16"/>
        <end position="492"/>
    </location>
</feature>
<keyword evidence="4" id="KW-1003">Cell membrane</keyword>
<dbReference type="Gene3D" id="1.20.1720.10">
    <property type="entry name" value="Multidrug resistance protein D"/>
    <property type="match status" value="1"/>
</dbReference>
<accession>A0A239GQS6</accession>
<dbReference type="AlphaFoldDB" id="A0A239GQS6"/>
<keyword evidence="3" id="KW-0813">Transport</keyword>
<dbReference type="NCBIfam" id="TIGR00711">
    <property type="entry name" value="efflux_EmrB"/>
    <property type="match status" value="1"/>
</dbReference>
<feature type="transmembrane region" description="Helical" evidence="9">
    <location>
        <begin position="306"/>
        <end position="324"/>
    </location>
</feature>
<feature type="transmembrane region" description="Helical" evidence="9">
    <location>
        <begin position="271"/>
        <end position="294"/>
    </location>
</feature>
<organism evidence="11 12">
    <name type="scientific">Actinomadura meyerae</name>
    <dbReference type="NCBI Taxonomy" id="240840"/>
    <lineage>
        <taxon>Bacteria</taxon>
        <taxon>Bacillati</taxon>
        <taxon>Actinomycetota</taxon>
        <taxon>Actinomycetes</taxon>
        <taxon>Streptosporangiales</taxon>
        <taxon>Thermomonosporaceae</taxon>
        <taxon>Actinomadura</taxon>
    </lineage>
</organism>
<keyword evidence="12" id="KW-1185">Reference proteome</keyword>
<reference evidence="11 12" key="1">
    <citation type="submission" date="2017-06" db="EMBL/GenBank/DDBJ databases">
        <authorList>
            <person name="Kim H.J."/>
            <person name="Triplett B.A."/>
        </authorList>
    </citation>
    <scope>NUCLEOTIDE SEQUENCE [LARGE SCALE GENOMIC DNA]</scope>
    <source>
        <strain evidence="11 12">DSM 44715</strain>
    </source>
</reference>